<sequence>MSQIPTYGPLSIEKKEIRVLYIQDFVSGQPYGYEEQCISGRLVHISLADEHLPYYALSYVWGDPAPVSAVILPHGACIPLGRNLLFALSEIQRNNFLPVDLSIWIDAVCINQKDLAEKSWQVAQMDAIYSAAAKTLISLGAPGVNSRQTMQFLNDVGERVLEIWKDSVHQAWLSIPMLDEMENNAKNYDRIPGGLGIRRTLWNLWGRHRNQSALSQVNMVIGSPPSLSGKDIVDFIRLPWWERVWVLQELILSRSPWFVHGDKAVAAERVVASLLFMGEIHHHLLQFIVRQFPAPKITLLGGFVDEWRTCGPESEMNLRSVIAVPAVRLYCDQRIRKSVPWYSPPGAVVTGLESWTLGFVLINVRKRLVTAKALRATNPIDQIYALLGLVKSWPNQAPLSPDYTLSPNEVFSKATVLMLELTISTTRTFLRPATFPKTLPNVASWVPDWSVDWPDIELARFDSFDKVQQKVLYNGRHLLTISGTVFGRIETRETPFDAFRSPNEDLFDSAEAIYGWLRSLHIFSPDVPALLNTEKHLNQDKLVVMAFSLVERVRREFYLAHLLPNPNVSIIDDEINIFGTRWVRDIEELIEALSMALGTCSNMKLYGKEPKVFPRLHRHVERAIEEHHLENTIIQTDKGYVGLTRDTVRKGDLLVQFDIDLGIHFIVRPREDLYELVSMAYVPQLFRDPSIQGNRMEFTLC</sequence>
<comment type="caution">
    <text evidence="2">The sequence shown here is derived from an EMBL/GenBank/DDBJ whole genome shotgun (WGS) entry which is preliminary data.</text>
</comment>
<protein>
    <recommendedName>
        <fullName evidence="1">Heterokaryon incompatibility domain-containing protein</fullName>
    </recommendedName>
</protein>
<evidence type="ECO:0000259" key="1">
    <source>
        <dbReference type="Pfam" id="PF06985"/>
    </source>
</evidence>
<proteinExistence type="predicted"/>
<dbReference type="AlphaFoldDB" id="A0A9W8XQK1"/>
<dbReference type="PANTHER" id="PTHR24148:SF82">
    <property type="entry name" value="HETEROKARYON INCOMPATIBILITY DOMAIN-CONTAINING PROTEIN"/>
    <property type="match status" value="1"/>
</dbReference>
<dbReference type="EMBL" id="JAPEUX010000003">
    <property type="protein sequence ID" value="KAJ4356764.1"/>
    <property type="molecule type" value="Genomic_DNA"/>
</dbReference>
<evidence type="ECO:0000313" key="3">
    <source>
        <dbReference type="Proteomes" id="UP001140513"/>
    </source>
</evidence>
<evidence type="ECO:0000313" key="2">
    <source>
        <dbReference type="EMBL" id="KAJ4356764.1"/>
    </source>
</evidence>
<accession>A0A9W8XQK1</accession>
<keyword evidence="3" id="KW-1185">Reference proteome</keyword>
<dbReference type="PANTHER" id="PTHR24148">
    <property type="entry name" value="ANKYRIN REPEAT DOMAIN-CONTAINING PROTEIN 39 HOMOLOG-RELATED"/>
    <property type="match status" value="1"/>
</dbReference>
<feature type="domain" description="Heterokaryon incompatibility" evidence="1">
    <location>
        <begin position="54"/>
        <end position="249"/>
    </location>
</feature>
<dbReference type="OrthoDB" id="4587016at2759"/>
<reference evidence="2" key="1">
    <citation type="submission" date="2022-10" db="EMBL/GenBank/DDBJ databases">
        <title>Tapping the CABI collections for fungal endophytes: first genome assemblies for Collariella, Neodidymelliopsis, Ascochyta clinopodiicola, Didymella pomorum, Didymosphaeria variabile, Neocosmospora piperis and Neocucurbitaria cava.</title>
        <authorList>
            <person name="Hill R."/>
        </authorList>
    </citation>
    <scope>NUCLEOTIDE SEQUENCE</scope>
    <source>
        <strain evidence="2">IMI 356815</strain>
    </source>
</reference>
<organism evidence="2 3">
    <name type="scientific">Didymosphaeria variabile</name>
    <dbReference type="NCBI Taxonomy" id="1932322"/>
    <lineage>
        <taxon>Eukaryota</taxon>
        <taxon>Fungi</taxon>
        <taxon>Dikarya</taxon>
        <taxon>Ascomycota</taxon>
        <taxon>Pezizomycotina</taxon>
        <taxon>Dothideomycetes</taxon>
        <taxon>Pleosporomycetidae</taxon>
        <taxon>Pleosporales</taxon>
        <taxon>Massarineae</taxon>
        <taxon>Didymosphaeriaceae</taxon>
        <taxon>Didymosphaeria</taxon>
    </lineage>
</organism>
<name>A0A9W8XQK1_9PLEO</name>
<dbReference type="InterPro" id="IPR052895">
    <property type="entry name" value="HetReg/Transcr_Mod"/>
</dbReference>
<gene>
    <name evidence="2" type="ORF">N0V89_004800</name>
</gene>
<dbReference type="Pfam" id="PF06985">
    <property type="entry name" value="HET"/>
    <property type="match status" value="1"/>
</dbReference>
<dbReference type="Proteomes" id="UP001140513">
    <property type="component" value="Unassembled WGS sequence"/>
</dbReference>
<dbReference type="GeneID" id="80908330"/>
<dbReference type="RefSeq" id="XP_056073890.1">
    <property type="nucleotide sequence ID" value="XM_056213582.1"/>
</dbReference>
<dbReference type="InterPro" id="IPR010730">
    <property type="entry name" value="HET"/>
</dbReference>